<feature type="domain" description="NAD-dependent epimerase/dehydratase" evidence="2">
    <location>
        <begin position="23"/>
        <end position="274"/>
    </location>
</feature>
<dbReference type="Pfam" id="PF01370">
    <property type="entry name" value="Epimerase"/>
    <property type="match status" value="1"/>
</dbReference>
<evidence type="ECO:0000313" key="3">
    <source>
        <dbReference type="EMBL" id="SFM70114.1"/>
    </source>
</evidence>
<dbReference type="InterPro" id="IPR001509">
    <property type="entry name" value="Epimerase_deHydtase"/>
</dbReference>
<dbReference type="OrthoDB" id="9802815at2"/>
<reference evidence="4" key="1">
    <citation type="submission" date="2016-10" db="EMBL/GenBank/DDBJ databases">
        <authorList>
            <person name="Varghese N."/>
            <person name="Submissions S."/>
        </authorList>
    </citation>
    <scope>NUCLEOTIDE SEQUENCE [LARGE SCALE GENOMIC DNA]</scope>
    <source>
        <strain evidence="4">Nm44</strain>
    </source>
</reference>
<dbReference type="Gene3D" id="3.40.50.720">
    <property type="entry name" value="NAD(P)-binding Rossmann-like Domain"/>
    <property type="match status" value="1"/>
</dbReference>
<dbReference type="AlphaFoldDB" id="A0A1I4T066"/>
<dbReference type="PANTHER" id="PTHR43574">
    <property type="entry name" value="EPIMERASE-RELATED"/>
    <property type="match status" value="1"/>
</dbReference>
<evidence type="ECO:0000313" key="4">
    <source>
        <dbReference type="Proteomes" id="UP000183287"/>
    </source>
</evidence>
<accession>A0A1I4T066</accession>
<evidence type="ECO:0000259" key="2">
    <source>
        <dbReference type="Pfam" id="PF01370"/>
    </source>
</evidence>
<keyword evidence="4" id="KW-1185">Reference proteome</keyword>
<name>A0A1I4T066_9PROT</name>
<dbReference type="Proteomes" id="UP000183287">
    <property type="component" value="Unassembled WGS sequence"/>
</dbReference>
<dbReference type="EMBL" id="FOUB01000045">
    <property type="protein sequence ID" value="SFM70114.1"/>
    <property type="molecule type" value="Genomic_DNA"/>
</dbReference>
<protein>
    <submittedName>
        <fullName evidence="3">UDP-glucuronate 4-epimerase</fullName>
    </submittedName>
</protein>
<keyword evidence="1" id="KW-0520">NAD</keyword>
<dbReference type="STRING" id="44574.AAW31_08040"/>
<sequence length="347" mass="38454">MGCNISVWDVDTATSCNARNAPILVTGVAGFIGMHLTQALLARGEQVVGVDNLNDYYDPVLKEARLAQLQTYSAFTFERMDITHQQMFSALLARLHPTRIVHLAAQVGVRYSITQPHAFIDANLSGFLNVLEAARHLQRAGMFTHLVYASSSSVYGANSKVPFAVEDRVDTPVSLYAVSKRANELMAQVYARQFGIAATGLRIFTGYGPWGRPDMAAFKFTRAILAGEPIDVYNHGQLQRDFTYIDDIISGVLAVLDRPPPAVEGVPHALYNIGNHQPEPLLHFIEVLAQALGRIPRLNLLPMQPGDVLMTYADTASLQHDFGWRSTTTIEQGLPRFVVWYREHYGV</sequence>
<dbReference type="PRINTS" id="PR01713">
    <property type="entry name" value="NUCEPIMERASE"/>
</dbReference>
<proteinExistence type="predicted"/>
<dbReference type="SUPFAM" id="SSF51735">
    <property type="entry name" value="NAD(P)-binding Rossmann-fold domains"/>
    <property type="match status" value="1"/>
</dbReference>
<evidence type="ECO:0000256" key="1">
    <source>
        <dbReference type="ARBA" id="ARBA00023027"/>
    </source>
</evidence>
<organism evidence="3 4">
    <name type="scientific">Nitrosomonas communis</name>
    <dbReference type="NCBI Taxonomy" id="44574"/>
    <lineage>
        <taxon>Bacteria</taxon>
        <taxon>Pseudomonadati</taxon>
        <taxon>Pseudomonadota</taxon>
        <taxon>Betaproteobacteria</taxon>
        <taxon>Nitrosomonadales</taxon>
        <taxon>Nitrosomonadaceae</taxon>
        <taxon>Nitrosomonas</taxon>
    </lineage>
</organism>
<dbReference type="InterPro" id="IPR036291">
    <property type="entry name" value="NAD(P)-bd_dom_sf"/>
</dbReference>
<gene>
    <name evidence="3" type="ORF">SAMN05421863_104523</name>
</gene>
<dbReference type="Gene3D" id="3.90.25.10">
    <property type="entry name" value="UDP-galactose 4-epimerase, domain 1"/>
    <property type="match status" value="1"/>
</dbReference>